<comment type="caution">
    <text evidence="1">The sequence shown here is derived from an EMBL/GenBank/DDBJ whole genome shotgun (WGS) entry which is preliminary data.</text>
</comment>
<reference evidence="1" key="2">
    <citation type="submission" date="2023-06" db="EMBL/GenBank/DDBJ databases">
        <authorList>
            <person name="Ma L."/>
            <person name="Liu K.-W."/>
            <person name="Li Z."/>
            <person name="Hsiao Y.-Y."/>
            <person name="Qi Y."/>
            <person name="Fu T."/>
            <person name="Tang G."/>
            <person name="Zhang D."/>
            <person name="Sun W.-H."/>
            <person name="Liu D.-K."/>
            <person name="Li Y."/>
            <person name="Chen G.-Z."/>
            <person name="Liu X.-D."/>
            <person name="Liao X.-Y."/>
            <person name="Jiang Y.-T."/>
            <person name="Yu X."/>
            <person name="Hao Y."/>
            <person name="Huang J."/>
            <person name="Zhao X.-W."/>
            <person name="Ke S."/>
            <person name="Chen Y.-Y."/>
            <person name="Wu W.-L."/>
            <person name="Hsu J.-L."/>
            <person name="Lin Y.-F."/>
            <person name="Huang M.-D."/>
            <person name="Li C.-Y."/>
            <person name="Huang L."/>
            <person name="Wang Z.-W."/>
            <person name="Zhao X."/>
            <person name="Zhong W.-Y."/>
            <person name="Peng D.-H."/>
            <person name="Ahmad S."/>
            <person name="Lan S."/>
            <person name="Zhang J.-S."/>
            <person name="Tsai W.-C."/>
            <person name="Van De Peer Y."/>
            <person name="Liu Z.-J."/>
        </authorList>
    </citation>
    <scope>NUCLEOTIDE SEQUENCE</scope>
    <source>
        <strain evidence="1">CP</strain>
        <tissue evidence="1">Leaves</tissue>
    </source>
</reference>
<reference evidence="1" key="1">
    <citation type="journal article" date="2023" name="Nat. Commun.">
        <title>Diploid and tetraploid genomes of Acorus and the evolution of monocots.</title>
        <authorList>
            <person name="Ma L."/>
            <person name="Liu K.W."/>
            <person name="Li Z."/>
            <person name="Hsiao Y.Y."/>
            <person name="Qi Y."/>
            <person name="Fu T."/>
            <person name="Tang G.D."/>
            <person name="Zhang D."/>
            <person name="Sun W.H."/>
            <person name="Liu D.K."/>
            <person name="Li Y."/>
            <person name="Chen G.Z."/>
            <person name="Liu X.D."/>
            <person name="Liao X.Y."/>
            <person name="Jiang Y.T."/>
            <person name="Yu X."/>
            <person name="Hao Y."/>
            <person name="Huang J."/>
            <person name="Zhao X.W."/>
            <person name="Ke S."/>
            <person name="Chen Y.Y."/>
            <person name="Wu W.L."/>
            <person name="Hsu J.L."/>
            <person name="Lin Y.F."/>
            <person name="Huang M.D."/>
            <person name="Li C.Y."/>
            <person name="Huang L."/>
            <person name="Wang Z.W."/>
            <person name="Zhao X."/>
            <person name="Zhong W.Y."/>
            <person name="Peng D.H."/>
            <person name="Ahmad S."/>
            <person name="Lan S."/>
            <person name="Zhang J.S."/>
            <person name="Tsai W.C."/>
            <person name="Van de Peer Y."/>
            <person name="Liu Z.J."/>
        </authorList>
    </citation>
    <scope>NUCLEOTIDE SEQUENCE</scope>
    <source>
        <strain evidence="1">CP</strain>
    </source>
</reference>
<evidence type="ECO:0000313" key="2">
    <source>
        <dbReference type="Proteomes" id="UP001180020"/>
    </source>
</evidence>
<accession>A0AAV9E0C3</accession>
<dbReference type="Proteomes" id="UP001180020">
    <property type="component" value="Unassembled WGS sequence"/>
</dbReference>
<dbReference type="EMBL" id="JAUJYO010000010">
    <property type="protein sequence ID" value="KAK1306704.1"/>
    <property type="molecule type" value="Genomic_DNA"/>
</dbReference>
<gene>
    <name evidence="1" type="ORF">QJS10_CPA10g00458</name>
</gene>
<sequence>MSDLKQIHAQSIKSGLASDPFFTAGLIAFCALETSGSLSYAHHLFSQTPNPTSFACNSPTQIAARTAMRSSSTVA</sequence>
<proteinExistence type="predicted"/>
<organism evidence="1 2">
    <name type="scientific">Acorus calamus</name>
    <name type="common">Sweet flag</name>
    <dbReference type="NCBI Taxonomy" id="4465"/>
    <lineage>
        <taxon>Eukaryota</taxon>
        <taxon>Viridiplantae</taxon>
        <taxon>Streptophyta</taxon>
        <taxon>Embryophyta</taxon>
        <taxon>Tracheophyta</taxon>
        <taxon>Spermatophyta</taxon>
        <taxon>Magnoliopsida</taxon>
        <taxon>Liliopsida</taxon>
        <taxon>Acoraceae</taxon>
        <taxon>Acorus</taxon>
    </lineage>
</organism>
<dbReference type="AlphaFoldDB" id="A0AAV9E0C3"/>
<keyword evidence="2" id="KW-1185">Reference proteome</keyword>
<evidence type="ECO:0000313" key="1">
    <source>
        <dbReference type="EMBL" id="KAK1306704.1"/>
    </source>
</evidence>
<name>A0AAV9E0C3_ACOCL</name>
<protein>
    <submittedName>
        <fullName evidence="1">Uncharacterized protein</fullName>
    </submittedName>
</protein>